<reference evidence="1" key="1">
    <citation type="submission" date="2011-11" db="EMBL/GenBank/DDBJ databases">
        <title>The Genome Sequence of Fusarium oxysporum Cotton.</title>
        <authorList>
            <consortium name="The Broad Institute Genome Sequencing Platform"/>
            <person name="Ma L.-J."/>
            <person name="Gale L.R."/>
            <person name="Schwartz D.C."/>
            <person name="Zhou S."/>
            <person name="Corby-Kistler H."/>
            <person name="Young S.K."/>
            <person name="Zeng Q."/>
            <person name="Gargeya S."/>
            <person name="Fitzgerald M."/>
            <person name="Haas B."/>
            <person name="Abouelleil A."/>
            <person name="Alvarado L."/>
            <person name="Arachchi H.M."/>
            <person name="Berlin A."/>
            <person name="Brown A."/>
            <person name="Chapman S.B."/>
            <person name="Chen Z."/>
            <person name="Dunbar C."/>
            <person name="Freedman E."/>
            <person name="Gearin G."/>
            <person name="Goldberg J."/>
            <person name="Griggs A."/>
            <person name="Gujja S."/>
            <person name="Heiman D."/>
            <person name="Howarth C."/>
            <person name="Larson L."/>
            <person name="Lui A."/>
            <person name="MacDonald P.J.P."/>
            <person name="Montmayeur A."/>
            <person name="Murphy C."/>
            <person name="Neiman D."/>
            <person name="Pearson M."/>
            <person name="Priest M."/>
            <person name="Roberts A."/>
            <person name="Saif S."/>
            <person name="Shea T."/>
            <person name="Shenoy N."/>
            <person name="Sisk P."/>
            <person name="Stolte C."/>
            <person name="Sykes S."/>
            <person name="Wortman J."/>
            <person name="Nusbaum C."/>
            <person name="Birren B."/>
        </authorList>
    </citation>
    <scope>NUCLEOTIDE SEQUENCE [LARGE SCALE GENOMIC DNA]</scope>
    <source>
        <strain evidence="1">25433</strain>
    </source>
</reference>
<reference evidence="1" key="2">
    <citation type="submission" date="2012-05" db="EMBL/GenBank/DDBJ databases">
        <title>The Genome Annotation of Fusarium oxysporum Cotton.</title>
        <authorList>
            <consortium name="The Broad Institute Genomics Platform"/>
            <person name="Ma L.-J."/>
            <person name="Corby-Kistler H."/>
            <person name="Broz K."/>
            <person name="Gale L.R."/>
            <person name="Jonkers W."/>
            <person name="O'Donnell K."/>
            <person name="Ploetz R."/>
            <person name="Steinberg C."/>
            <person name="Schwartz D.C."/>
            <person name="VanEtten H."/>
            <person name="Zhou S."/>
            <person name="Young S.K."/>
            <person name="Zeng Q."/>
            <person name="Gargeya S."/>
            <person name="Fitzgerald M."/>
            <person name="Abouelleil A."/>
            <person name="Alvarado L."/>
            <person name="Chapman S.B."/>
            <person name="Gainer-Dewar J."/>
            <person name="Goldberg J."/>
            <person name="Griggs A."/>
            <person name="Gujja S."/>
            <person name="Hansen M."/>
            <person name="Howarth C."/>
            <person name="Imamovic A."/>
            <person name="Ireland A."/>
            <person name="Larimer J."/>
            <person name="McCowan C."/>
            <person name="Murphy C."/>
            <person name="Pearson M."/>
            <person name="Poon T.W."/>
            <person name="Priest M."/>
            <person name="Roberts A."/>
            <person name="Saif S."/>
            <person name="Shea T."/>
            <person name="Sykes S."/>
            <person name="Wortman J."/>
            <person name="Nusbaum C."/>
            <person name="Birren B."/>
        </authorList>
    </citation>
    <scope>NUCLEOTIDE SEQUENCE</scope>
    <source>
        <strain evidence="1">25433</strain>
    </source>
</reference>
<dbReference type="Proteomes" id="UP000030701">
    <property type="component" value="Unassembled WGS sequence"/>
</dbReference>
<accession>X0KIZ6</accession>
<feature type="non-terminal residue" evidence="1">
    <location>
        <position position="196"/>
    </location>
</feature>
<evidence type="ECO:0000313" key="1">
    <source>
        <dbReference type="EMBL" id="EXM13614.1"/>
    </source>
</evidence>
<evidence type="ECO:0008006" key="2">
    <source>
        <dbReference type="Google" id="ProtNLM"/>
    </source>
</evidence>
<dbReference type="AlphaFoldDB" id="X0KIZ6"/>
<dbReference type="EMBL" id="JH658131">
    <property type="protein sequence ID" value="EXM13614.1"/>
    <property type="molecule type" value="Genomic_DNA"/>
</dbReference>
<name>X0KIZ6_FUSOX</name>
<protein>
    <recommendedName>
        <fullName evidence="2">Fungal N-terminal domain-containing protein</fullName>
    </recommendedName>
</protein>
<gene>
    <name evidence="1" type="ORF">FOTG_17945</name>
</gene>
<proteinExistence type="predicted"/>
<organism evidence="1">
    <name type="scientific">Fusarium oxysporum f. sp. vasinfectum 25433</name>
    <dbReference type="NCBI Taxonomy" id="1089449"/>
    <lineage>
        <taxon>Eukaryota</taxon>
        <taxon>Fungi</taxon>
        <taxon>Dikarya</taxon>
        <taxon>Ascomycota</taxon>
        <taxon>Pezizomycotina</taxon>
        <taxon>Sordariomycetes</taxon>
        <taxon>Hypocreomycetidae</taxon>
        <taxon>Hypocreales</taxon>
        <taxon>Nectriaceae</taxon>
        <taxon>Fusarium</taxon>
        <taxon>Fusarium oxysporum species complex</taxon>
    </lineage>
</organism>
<sequence length="196" mass="22110">MSEEERQRFRGWAKLGSANHNYVCLGRILYIYRSIFTIVKLQGSHTSTSVDIVTLIQQTVIDLEAELAEVGQRFLTSFKTTVERWSSQDQSCSWQLKHIYNLLSDITRLTQPNPAETDDLFTGIVAPQNRVLHFIDELVTKLKERLSQDEMTPFLSLRDECEALYESSNICMRANTSSGYGAASTAGCSDTKGLNS</sequence>
<dbReference type="HOGENOM" id="CLU_1393169_0_0_1"/>